<evidence type="ECO:0000256" key="1">
    <source>
        <dbReference type="SAM" id="Phobius"/>
    </source>
</evidence>
<feature type="transmembrane region" description="Helical" evidence="1">
    <location>
        <begin position="7"/>
        <end position="28"/>
    </location>
</feature>
<keyword evidence="1" id="KW-0812">Transmembrane</keyword>
<reference evidence="2 3" key="1">
    <citation type="journal article" date="2013" name="Genome Announc.">
        <title>The Draft Genome Sequence of Sphingomonas paucimobilis Strain HER1398 (Proteobacteria), Host to the Giant PAU Phage, Indicates That It Is a Member of the Genus Sphingobacterium (Bacteroidetes).</title>
        <authorList>
            <person name="White R.A.III."/>
            <person name="Suttle C.A."/>
        </authorList>
    </citation>
    <scope>NUCLEOTIDE SEQUENCE [LARGE SCALE GENOMIC DNA]</scope>
    <source>
        <strain evidence="2 3">HER1398</strain>
    </source>
</reference>
<evidence type="ECO:0000313" key="2">
    <source>
        <dbReference type="EMBL" id="ERJ59843.1"/>
    </source>
</evidence>
<sequence length="124" mass="13648">MKLRKIKFALLGIACMAALSGVIMVLWNLLIPEIFGLTSINFWQALGLFALARLLFGRFGGGRGKGCGPGFGAMKGGAMSEKWASMTAEQRKEFICKRRKFGFGYPFGADHFDTTQDDGTRKED</sequence>
<keyword evidence="1" id="KW-0472">Membrane</keyword>
<proteinExistence type="predicted"/>
<dbReference type="PATRIC" id="fig|1346330.5.peg.1552"/>
<dbReference type="eggNOG" id="ENOG5032FEP">
    <property type="taxonomic scope" value="Bacteria"/>
</dbReference>
<comment type="caution">
    <text evidence="2">The sequence shown here is derived from an EMBL/GenBank/DDBJ whole genome shotgun (WGS) entry which is preliminary data.</text>
</comment>
<organism evidence="2 3">
    <name type="scientific">Sphingobacterium paucimobilis HER1398</name>
    <dbReference type="NCBI Taxonomy" id="1346330"/>
    <lineage>
        <taxon>Bacteria</taxon>
        <taxon>Pseudomonadati</taxon>
        <taxon>Bacteroidota</taxon>
        <taxon>Sphingobacteriia</taxon>
        <taxon>Sphingobacteriales</taxon>
        <taxon>Sphingobacteriaceae</taxon>
        <taxon>Sphingobacterium</taxon>
    </lineage>
</organism>
<keyword evidence="3" id="KW-1185">Reference proteome</keyword>
<dbReference type="AlphaFoldDB" id="U2JB00"/>
<protein>
    <submittedName>
        <fullName evidence="2">Uncharacterized protein</fullName>
    </submittedName>
</protein>
<accession>U2JB00</accession>
<dbReference type="Proteomes" id="UP000016584">
    <property type="component" value="Unassembled WGS sequence"/>
</dbReference>
<keyword evidence="1" id="KW-1133">Transmembrane helix</keyword>
<dbReference type="STRING" id="1346330.M472_14175"/>
<name>U2JB00_9SPHI</name>
<evidence type="ECO:0000313" key="3">
    <source>
        <dbReference type="Proteomes" id="UP000016584"/>
    </source>
</evidence>
<gene>
    <name evidence="2" type="ORF">M472_14175</name>
</gene>
<dbReference type="EMBL" id="ATDL01000012">
    <property type="protein sequence ID" value="ERJ59843.1"/>
    <property type="molecule type" value="Genomic_DNA"/>
</dbReference>
<feature type="transmembrane region" description="Helical" evidence="1">
    <location>
        <begin position="34"/>
        <end position="56"/>
    </location>
</feature>